<accession>A0A3B1DBG0</accession>
<evidence type="ECO:0000256" key="1">
    <source>
        <dbReference type="SAM" id="Phobius"/>
    </source>
</evidence>
<evidence type="ECO:0000313" key="2">
    <source>
        <dbReference type="EMBL" id="VAX33384.1"/>
    </source>
</evidence>
<reference evidence="2" key="1">
    <citation type="submission" date="2018-06" db="EMBL/GenBank/DDBJ databases">
        <authorList>
            <person name="Zhirakovskaya E."/>
        </authorList>
    </citation>
    <scope>NUCLEOTIDE SEQUENCE</scope>
</reference>
<dbReference type="EMBL" id="UOGG01000246">
    <property type="protein sequence ID" value="VAX33384.1"/>
    <property type="molecule type" value="Genomic_DNA"/>
</dbReference>
<keyword evidence="1" id="KW-1133">Transmembrane helix</keyword>
<feature type="transmembrane region" description="Helical" evidence="1">
    <location>
        <begin position="101"/>
        <end position="125"/>
    </location>
</feature>
<keyword evidence="1" id="KW-0472">Membrane</keyword>
<keyword evidence="1" id="KW-0812">Transmembrane</keyword>
<organism evidence="2">
    <name type="scientific">hydrothermal vent metagenome</name>
    <dbReference type="NCBI Taxonomy" id="652676"/>
    <lineage>
        <taxon>unclassified sequences</taxon>
        <taxon>metagenomes</taxon>
        <taxon>ecological metagenomes</taxon>
    </lineage>
</organism>
<name>A0A3B1DBG0_9ZZZZ</name>
<feature type="transmembrane region" description="Helical" evidence="1">
    <location>
        <begin position="6"/>
        <end position="30"/>
    </location>
</feature>
<feature type="transmembrane region" description="Helical" evidence="1">
    <location>
        <begin position="137"/>
        <end position="162"/>
    </location>
</feature>
<dbReference type="AlphaFoldDB" id="A0A3B1DBG0"/>
<gene>
    <name evidence="2" type="ORF">MNBD_NITROSPINAE05-860</name>
</gene>
<proteinExistence type="predicted"/>
<sequence length="176" mass="18935">MILFTHVKYGILIAMVAILFGGLMGLSFGCCEDDVKGYLKTQAQSVSQEKYGGVQEKMDKVTNKSWVYMKRAHLHSQTMGVIAIAFSLLVAWLNFNPKIQLGVSLLSGLGSLGYGVFWLLAAMLAPSMGGTHQAKEAVGLIAQASGASFFVAGVTVFAVLAYKMFVSKQLDSPKET</sequence>
<feature type="transmembrane region" description="Helical" evidence="1">
    <location>
        <begin position="78"/>
        <end position="95"/>
    </location>
</feature>
<protein>
    <submittedName>
        <fullName evidence="2">Uncharacterized protein</fullName>
    </submittedName>
</protein>